<dbReference type="GO" id="GO:0030295">
    <property type="term" value="F:protein kinase activator activity"/>
    <property type="evidence" value="ECO:0007669"/>
    <property type="project" value="TreeGrafter"/>
</dbReference>
<feature type="region of interest" description="Disordered" evidence="7">
    <location>
        <begin position="1"/>
        <end position="29"/>
    </location>
</feature>
<dbReference type="PANTHER" id="PTHR28005">
    <property type="entry name" value="AUTOPHAGY-RELATED PROTEIN 17"/>
    <property type="match status" value="1"/>
</dbReference>
<evidence type="ECO:0000256" key="5">
    <source>
        <dbReference type="ARBA" id="ARBA00023136"/>
    </source>
</evidence>
<dbReference type="GO" id="GO:0060090">
    <property type="term" value="F:molecular adaptor activity"/>
    <property type="evidence" value="ECO:0007669"/>
    <property type="project" value="TreeGrafter"/>
</dbReference>
<feature type="compositionally biased region" description="Low complexity" evidence="7">
    <location>
        <begin position="1"/>
        <end position="25"/>
    </location>
</feature>
<dbReference type="EMBL" id="JAULSR010000002">
    <property type="protein sequence ID" value="KAK0631115.1"/>
    <property type="molecule type" value="Genomic_DNA"/>
</dbReference>
<sequence>MATFASPASSGSRSVSASSRDPSSAEFNPDDVPVELLVRHLLEAKRALSSITQVMQANHLTHNARQMHEESVILTAQTAFLRHNIAEQQRILRKVRRGMTHVYENGSKEFEDLIVTLDKANNKLESTLGMLRTTVVESIFRPPGEEAKYLLDFVDENSVGGMQNALKESIGELQAIQKSFDSDLLDFDTYLRKLAAAIKAAATSPPSPSGSSTITSPPIPRLLASLTNHSHDMAEHLASLTKHFDLCVLAVRDTDGGVALARRRAAEEDPSDGNPVSISGVIAAQDLKQQQSHMTLPTDPRERAEMLHVVLQDASQVNEVVSDIQRWLQEMEADFALLKEQTDSARRAYAATIMAFHVLEEVGCRLQSYVAAQAEFVQRWAGERELIEERLGEMEELGRFYEGYASAYDSLLLEVERRRSVEDRIGAIWRKAKESVEKLVEVDKKEREHFRQEIGEYLPTDLWVGMNGPVRRWVVVPVEIRMDIRDTIVVLLKLQYADEMTYS</sequence>
<dbReference type="GO" id="GO:0000045">
    <property type="term" value="P:autophagosome assembly"/>
    <property type="evidence" value="ECO:0007669"/>
    <property type="project" value="TreeGrafter"/>
</dbReference>
<dbReference type="Proteomes" id="UP001174934">
    <property type="component" value="Unassembled WGS sequence"/>
</dbReference>
<dbReference type="GO" id="GO:0034727">
    <property type="term" value="P:piecemeal microautophagy of the nucleus"/>
    <property type="evidence" value="ECO:0007669"/>
    <property type="project" value="TreeGrafter"/>
</dbReference>
<dbReference type="AlphaFoldDB" id="A0AA40CAH5"/>
<evidence type="ECO:0000256" key="1">
    <source>
        <dbReference type="ARBA" id="ARBA00006259"/>
    </source>
</evidence>
<dbReference type="GO" id="GO:0000422">
    <property type="term" value="P:autophagy of mitochondrion"/>
    <property type="evidence" value="ECO:0007669"/>
    <property type="project" value="TreeGrafter"/>
</dbReference>
<proteinExistence type="inferred from homology"/>
<comment type="subcellular location">
    <subcellularLocation>
        <location evidence="6">Cytoplasm</location>
    </subcellularLocation>
    <subcellularLocation>
        <location evidence="6">Preautophagosomal structure membrane</location>
        <topology evidence="6">Peripheral membrane protein</topology>
    </subcellularLocation>
</comment>
<comment type="caution">
    <text evidence="9">The sequence shown here is derived from an EMBL/GenBank/DDBJ whole genome shotgun (WGS) entry which is preliminary data.</text>
</comment>
<keyword evidence="5" id="KW-0472">Membrane</keyword>
<evidence type="ECO:0000256" key="7">
    <source>
        <dbReference type="SAM" id="MobiDB-lite"/>
    </source>
</evidence>
<accession>A0AA40CAH5</accession>
<evidence type="ECO:0000256" key="2">
    <source>
        <dbReference type="ARBA" id="ARBA00013806"/>
    </source>
</evidence>
<dbReference type="PANTHER" id="PTHR28005:SF1">
    <property type="entry name" value="AUTOPHAGY-RELATED PROTEIN 17"/>
    <property type="match status" value="1"/>
</dbReference>
<comment type="similarity">
    <text evidence="1 6">Belongs to the ATG17 family.</text>
</comment>
<evidence type="ECO:0000259" key="8">
    <source>
        <dbReference type="Pfam" id="PF04108"/>
    </source>
</evidence>
<evidence type="ECO:0000313" key="10">
    <source>
        <dbReference type="Proteomes" id="UP001174934"/>
    </source>
</evidence>
<gene>
    <name evidence="9" type="ORF">B0T17DRAFT_590382</name>
</gene>
<keyword evidence="4 6" id="KW-0072">Autophagy</keyword>
<evidence type="ECO:0000256" key="4">
    <source>
        <dbReference type="ARBA" id="ARBA00023006"/>
    </source>
</evidence>
<dbReference type="InterPro" id="IPR007240">
    <property type="entry name" value="Atg17"/>
</dbReference>
<comment type="function">
    <text evidence="6">Autophagy-specific protein that functions in response to autophagy-inducing signals as a scaffold to recruit other ATG proteins to organize preautophagosomal structure (PAS) formation. Modulates the timing and magnitude of the autophagy response, such as the size of the sequestering vesicles. Plays particularly a role in pexophagy and nucleophagy.</text>
</comment>
<reference evidence="9" key="1">
    <citation type="submission" date="2023-06" db="EMBL/GenBank/DDBJ databases">
        <title>Genome-scale phylogeny and comparative genomics of the fungal order Sordariales.</title>
        <authorList>
            <consortium name="Lawrence Berkeley National Laboratory"/>
            <person name="Hensen N."/>
            <person name="Bonometti L."/>
            <person name="Westerberg I."/>
            <person name="Brannstrom I.O."/>
            <person name="Guillou S."/>
            <person name="Cros-Aarteil S."/>
            <person name="Calhoun S."/>
            <person name="Haridas S."/>
            <person name="Kuo A."/>
            <person name="Mondo S."/>
            <person name="Pangilinan J."/>
            <person name="Riley R."/>
            <person name="LaButti K."/>
            <person name="Andreopoulos B."/>
            <person name="Lipzen A."/>
            <person name="Chen C."/>
            <person name="Yanf M."/>
            <person name="Daum C."/>
            <person name="Ng V."/>
            <person name="Clum A."/>
            <person name="Steindorff A."/>
            <person name="Ohm R."/>
            <person name="Martin F."/>
            <person name="Silar P."/>
            <person name="Natvig D."/>
            <person name="Lalanne C."/>
            <person name="Gautier V."/>
            <person name="Ament-velasquez S.L."/>
            <person name="Kruys A."/>
            <person name="Hutchinson M.I."/>
            <person name="Powell A.J."/>
            <person name="Barry K."/>
            <person name="Miller A.N."/>
            <person name="Grigoriev I.V."/>
            <person name="Debuchy R."/>
            <person name="Gladieux P."/>
            <person name="Thoren M.H."/>
            <person name="Johannesson H."/>
        </authorList>
    </citation>
    <scope>NUCLEOTIDE SEQUENCE</scope>
    <source>
        <strain evidence="9">SMH3391-2</strain>
    </source>
</reference>
<dbReference type="GO" id="GO:1990316">
    <property type="term" value="C:Atg1/ULK1 kinase complex"/>
    <property type="evidence" value="ECO:0007669"/>
    <property type="project" value="TreeGrafter"/>
</dbReference>
<feature type="domain" description="Autophagy protein ATG17-like" evidence="8">
    <location>
        <begin position="47"/>
        <end position="458"/>
    </location>
</feature>
<name>A0AA40CAH5_9PEZI</name>
<organism evidence="9 10">
    <name type="scientific">Bombardia bombarda</name>
    <dbReference type="NCBI Taxonomy" id="252184"/>
    <lineage>
        <taxon>Eukaryota</taxon>
        <taxon>Fungi</taxon>
        <taxon>Dikarya</taxon>
        <taxon>Ascomycota</taxon>
        <taxon>Pezizomycotina</taxon>
        <taxon>Sordariomycetes</taxon>
        <taxon>Sordariomycetidae</taxon>
        <taxon>Sordariales</taxon>
        <taxon>Lasiosphaeriaceae</taxon>
        <taxon>Bombardia</taxon>
    </lineage>
</organism>
<keyword evidence="10" id="KW-1185">Reference proteome</keyword>
<dbReference type="GO" id="GO:0034045">
    <property type="term" value="C:phagophore assembly site membrane"/>
    <property type="evidence" value="ECO:0007669"/>
    <property type="project" value="UniProtKB-SubCell"/>
</dbReference>
<protein>
    <recommendedName>
        <fullName evidence="2 6">Autophagy-related protein 17</fullName>
    </recommendedName>
</protein>
<dbReference type="InterPro" id="IPR045326">
    <property type="entry name" value="ATG17-like_dom"/>
</dbReference>
<evidence type="ECO:0000256" key="6">
    <source>
        <dbReference type="RuleBase" id="RU368080"/>
    </source>
</evidence>
<dbReference type="Pfam" id="PF04108">
    <property type="entry name" value="ATG17_like"/>
    <property type="match status" value="1"/>
</dbReference>
<evidence type="ECO:0000313" key="9">
    <source>
        <dbReference type="EMBL" id="KAK0631115.1"/>
    </source>
</evidence>
<keyword evidence="3 6" id="KW-0963">Cytoplasm</keyword>
<evidence type="ECO:0000256" key="3">
    <source>
        <dbReference type="ARBA" id="ARBA00022490"/>
    </source>
</evidence>